<dbReference type="InterPro" id="IPR019533">
    <property type="entry name" value="Peptidase_S26"/>
</dbReference>
<dbReference type="EC" id="3.4.21.89" evidence="3"/>
<evidence type="ECO:0000256" key="2">
    <source>
        <dbReference type="ARBA" id="ARBA00009370"/>
    </source>
</evidence>
<dbReference type="GO" id="GO:0009003">
    <property type="term" value="F:signal peptidase activity"/>
    <property type="evidence" value="ECO:0007669"/>
    <property type="project" value="UniProtKB-EC"/>
</dbReference>
<dbReference type="GO" id="GO:0006465">
    <property type="term" value="P:signal peptide processing"/>
    <property type="evidence" value="ECO:0007669"/>
    <property type="project" value="InterPro"/>
</dbReference>
<dbReference type="Pfam" id="PF10502">
    <property type="entry name" value="Peptidase_S26"/>
    <property type="match status" value="1"/>
</dbReference>
<feature type="transmembrane region" description="Helical" evidence="3">
    <location>
        <begin position="134"/>
        <end position="157"/>
    </location>
</feature>
<organism evidence="5 6">
    <name type="scientific">Streptomyces viridochromogenes</name>
    <dbReference type="NCBI Taxonomy" id="1938"/>
    <lineage>
        <taxon>Bacteria</taxon>
        <taxon>Bacillati</taxon>
        <taxon>Actinomycetota</taxon>
        <taxon>Actinomycetes</taxon>
        <taxon>Kitasatosporales</taxon>
        <taxon>Streptomycetaceae</taxon>
        <taxon>Streptomyces</taxon>
    </lineage>
</organism>
<dbReference type="PANTHER" id="PTHR43390:SF1">
    <property type="entry name" value="CHLOROPLAST PROCESSING PEPTIDASE"/>
    <property type="match status" value="1"/>
</dbReference>
<dbReference type="PANTHER" id="PTHR43390">
    <property type="entry name" value="SIGNAL PEPTIDASE I"/>
    <property type="match status" value="1"/>
</dbReference>
<dbReference type="CDD" id="cd06530">
    <property type="entry name" value="S26_SPase_I"/>
    <property type="match status" value="1"/>
</dbReference>
<dbReference type="GO" id="GO:0005886">
    <property type="term" value="C:plasma membrane"/>
    <property type="evidence" value="ECO:0007669"/>
    <property type="project" value="UniProtKB-SubCell"/>
</dbReference>
<protein>
    <recommendedName>
        <fullName evidence="3">Signal peptidase I</fullName>
        <ecNumber evidence="3">3.4.21.89</ecNumber>
    </recommendedName>
</protein>
<dbReference type="PATRIC" id="fig|1938.3.peg.9727"/>
<dbReference type="InterPro" id="IPR000223">
    <property type="entry name" value="Pept_S26A_signal_pept_1"/>
</dbReference>
<dbReference type="NCBIfam" id="TIGR02227">
    <property type="entry name" value="sigpep_I_bact"/>
    <property type="match status" value="1"/>
</dbReference>
<comment type="similarity">
    <text evidence="2 3">Belongs to the peptidase S26 family.</text>
</comment>
<evidence type="ECO:0000256" key="3">
    <source>
        <dbReference type="RuleBase" id="RU362042"/>
    </source>
</evidence>
<evidence type="ECO:0000313" key="6">
    <source>
        <dbReference type="Proteomes" id="UP000037432"/>
    </source>
</evidence>
<comment type="subcellular location">
    <subcellularLocation>
        <location evidence="1">Cell membrane</location>
        <topology evidence="1">Single-pass type II membrane protein</topology>
    </subcellularLocation>
    <subcellularLocation>
        <location evidence="3">Membrane</location>
        <topology evidence="3">Single-pass type II membrane protein</topology>
    </subcellularLocation>
</comment>
<dbReference type="EMBL" id="LFNT01000092">
    <property type="protein sequence ID" value="KMS67795.1"/>
    <property type="molecule type" value="Genomic_DNA"/>
</dbReference>
<keyword evidence="3" id="KW-0378">Hydrolase</keyword>
<comment type="catalytic activity">
    <reaction evidence="3">
        <text>Cleavage of hydrophobic, N-terminal signal or leader sequences from secreted and periplasmic proteins.</text>
        <dbReference type="EC" id="3.4.21.89"/>
    </reaction>
</comment>
<sequence>MRPTYDIGDRIVAERVGADEVERGDLVLYTASERYQGAAVMQRVIGVGGDRIVCCEGRGMAQERITVNGRPVSEPYVKEGVANGGPPYAATVPEGRLFLLGDNRMNSRDSRAFAEDHDGTVPVGAVMGRVTDSYVVPGLLAAATLFGLLLAIAGLVLGITARNIRRRPAAQVALWPQHF</sequence>
<dbReference type="GO" id="GO:0004252">
    <property type="term" value="F:serine-type endopeptidase activity"/>
    <property type="evidence" value="ECO:0007669"/>
    <property type="project" value="InterPro"/>
</dbReference>
<dbReference type="SUPFAM" id="SSF51306">
    <property type="entry name" value="LexA/Signal peptidase"/>
    <property type="match status" value="1"/>
</dbReference>
<reference evidence="5 6" key="1">
    <citation type="submission" date="2015-06" db="EMBL/GenBank/DDBJ databases">
        <authorList>
            <person name="Ju K.-S."/>
            <person name="Doroghazi J.R."/>
            <person name="Metcalf W.W."/>
        </authorList>
    </citation>
    <scope>NUCLEOTIDE SEQUENCE [LARGE SCALE GENOMIC DNA]</scope>
    <source>
        <strain evidence="5 6">NRRL 3414</strain>
    </source>
</reference>
<gene>
    <name evidence="5" type="ORF">ACM01_41530</name>
</gene>
<keyword evidence="3" id="KW-0812">Transmembrane</keyword>
<accession>A0A0J8BQD6</accession>
<evidence type="ECO:0000259" key="4">
    <source>
        <dbReference type="Pfam" id="PF10502"/>
    </source>
</evidence>
<evidence type="ECO:0000313" key="5">
    <source>
        <dbReference type="EMBL" id="KMS67795.1"/>
    </source>
</evidence>
<keyword evidence="3" id="KW-0472">Membrane</keyword>
<dbReference type="AlphaFoldDB" id="A0A0J8BQD6"/>
<dbReference type="InterPro" id="IPR036286">
    <property type="entry name" value="LexA/Signal_pep-like_sf"/>
</dbReference>
<evidence type="ECO:0000256" key="1">
    <source>
        <dbReference type="ARBA" id="ARBA00004401"/>
    </source>
</evidence>
<dbReference type="Proteomes" id="UP000037432">
    <property type="component" value="Unassembled WGS sequence"/>
</dbReference>
<keyword evidence="3" id="KW-1133">Transmembrane helix</keyword>
<proteinExistence type="inferred from homology"/>
<dbReference type="Gene3D" id="2.10.109.10">
    <property type="entry name" value="Umud Fragment, subunit A"/>
    <property type="match status" value="1"/>
</dbReference>
<feature type="domain" description="Peptidase S26" evidence="4">
    <location>
        <begin position="1"/>
        <end position="131"/>
    </location>
</feature>
<name>A0A0J8BQD6_STRVR</name>
<comment type="caution">
    <text evidence="5">The sequence shown here is derived from an EMBL/GenBank/DDBJ whole genome shotgun (WGS) entry which is preliminary data.</text>
</comment>
<dbReference type="PRINTS" id="PR00727">
    <property type="entry name" value="LEADERPTASE"/>
</dbReference>
<keyword evidence="3" id="KW-0645">Protease</keyword>